<protein>
    <submittedName>
        <fullName evidence="1">Uncharacterized protein</fullName>
    </submittedName>
</protein>
<dbReference type="Proteomes" id="UP000064029">
    <property type="component" value="Unassembled WGS sequence"/>
</dbReference>
<dbReference type="AlphaFoldDB" id="A0A103QW56"/>
<accession>A0A103QW56</accession>
<name>A0A103QW56_9BURK</name>
<dbReference type="EMBL" id="LOXM01000254">
    <property type="protein sequence ID" value="KVG56677.1"/>
    <property type="molecule type" value="Genomic_DNA"/>
</dbReference>
<evidence type="ECO:0000313" key="1">
    <source>
        <dbReference type="EMBL" id="KVG56677.1"/>
    </source>
</evidence>
<organism evidence="1 2">
    <name type="scientific">Burkholderia ubonensis</name>
    <dbReference type="NCBI Taxonomy" id="101571"/>
    <lineage>
        <taxon>Bacteria</taxon>
        <taxon>Pseudomonadati</taxon>
        <taxon>Pseudomonadota</taxon>
        <taxon>Betaproteobacteria</taxon>
        <taxon>Burkholderiales</taxon>
        <taxon>Burkholderiaceae</taxon>
        <taxon>Burkholderia</taxon>
        <taxon>Burkholderia cepacia complex</taxon>
    </lineage>
</organism>
<reference evidence="1 2" key="1">
    <citation type="submission" date="2015-11" db="EMBL/GenBank/DDBJ databases">
        <title>Expanding the genomic diversity of Burkholderia species for the development of highly accurate diagnostics.</title>
        <authorList>
            <person name="Sahl J."/>
            <person name="Keim P."/>
            <person name="Wagner D."/>
        </authorList>
    </citation>
    <scope>NUCLEOTIDE SEQUENCE [LARGE SCALE GENOMIC DNA]</scope>
    <source>
        <strain evidence="1 2">MSMB2036</strain>
    </source>
</reference>
<gene>
    <name evidence="1" type="ORF">WJ33_36245</name>
</gene>
<proteinExistence type="predicted"/>
<sequence length="103" mass="11602">MLMFHYYWMISYMQDQAGGAYVKPDVPIAQAEVCKLLNVSPETAAKMVSFEEGYRSQLHEEDAYACAGVVQDYWDRPDRALVFNPGTCTARYADALRAVGPKI</sequence>
<evidence type="ECO:0000313" key="2">
    <source>
        <dbReference type="Proteomes" id="UP000064029"/>
    </source>
</evidence>
<comment type="caution">
    <text evidence="1">The sequence shown here is derived from an EMBL/GenBank/DDBJ whole genome shotgun (WGS) entry which is preliminary data.</text>
</comment>